<reference evidence="4 5" key="1">
    <citation type="submission" date="2024-05" db="EMBL/GenBank/DDBJ databases">
        <authorList>
            <person name="Wallberg A."/>
        </authorList>
    </citation>
    <scope>NUCLEOTIDE SEQUENCE [LARGE SCALE GENOMIC DNA]</scope>
</reference>
<dbReference type="Proteomes" id="UP001497623">
    <property type="component" value="Unassembled WGS sequence"/>
</dbReference>
<dbReference type="SMART" id="SM00685">
    <property type="entry name" value="DM14"/>
    <property type="match status" value="3"/>
</dbReference>
<dbReference type="PANTHER" id="PTHR13076">
    <property type="entry name" value="COILED-COIL AND C2 DOMAIN-CONTAINING PROTEIN 1-LIKE"/>
    <property type="match status" value="1"/>
</dbReference>
<feature type="region of interest" description="Disordered" evidence="2">
    <location>
        <begin position="153"/>
        <end position="255"/>
    </location>
</feature>
<gene>
    <name evidence="4" type="ORF">MNOR_LOCUS13270</name>
</gene>
<evidence type="ECO:0000259" key="3">
    <source>
        <dbReference type="PROSITE" id="PS50004"/>
    </source>
</evidence>
<name>A0AAV2QMM2_MEGNR</name>
<dbReference type="SUPFAM" id="SSF49562">
    <property type="entry name" value="C2 domain (Calcium/lipid-binding domain, CaLB)"/>
    <property type="match status" value="1"/>
</dbReference>
<feature type="non-terminal residue" evidence="4">
    <location>
        <position position="586"/>
    </location>
</feature>
<sequence length="586" mass="64048">FHLNFQSAALAAKHAGDKVTALNHMRIVKQLTVMLEAVNAGQPVDLSSLPGLPGETPHRAAPPPHSIPACVGIVSERRAAAEKPAVASCGGSSSSAPDSSAPSAEPSVPATVLEALQQRMVKYVEQRDKAKNEGNARKERMNDRIIKQYQDAIKKHKAGRPVDFEDLPSPPGFSPIPTGGMGAGPAPAGVSSASEAADGPSPAKQPKPDAPQPGGGLTQQSRNAAPQPGAAATVQPRNAPQPPQTNVRNAPKSRVERQLSLLTARQTAFRKAALDAKKRGEVEQAKEYLKIYKGFDQLLEASRGGLPVDMNTVPVPPGEQLSTETTNLDFEVINSEDCDMPASNTSADIAVIYTKLEEDLIEQIKMCATTREHFKAIGDVASSNRFEQFILHTKKDLDAVRVAFKRGDKPPRFHYENRSFNIVECNTDLNDSDCEISILRGINFNVDNPKDVDTYVKIEFPYPTDNPPQDRSDVVKDTNNPEYNHKIVFSVDRKSRALARVFKRYPLKLQVIAKGGWFRSDTVVGSVKVPLVTLENKCTLHEAFDLTDDRKKMVGGKLEVKIRLRNPVVTKQLEKVTKKWLVIDGF</sequence>
<evidence type="ECO:0000313" key="4">
    <source>
        <dbReference type="EMBL" id="CAL4087630.1"/>
    </source>
</evidence>
<dbReference type="AlphaFoldDB" id="A0AAV2QMM2"/>
<dbReference type="PROSITE" id="PS50004">
    <property type="entry name" value="C2"/>
    <property type="match status" value="1"/>
</dbReference>
<dbReference type="InterPro" id="IPR035892">
    <property type="entry name" value="C2_domain_sf"/>
</dbReference>
<dbReference type="GO" id="GO:0001227">
    <property type="term" value="F:DNA-binding transcription repressor activity, RNA polymerase II-specific"/>
    <property type="evidence" value="ECO:0007669"/>
    <property type="project" value="InterPro"/>
</dbReference>
<feature type="region of interest" description="Disordered" evidence="2">
    <location>
        <begin position="84"/>
        <end position="108"/>
    </location>
</feature>
<feature type="non-terminal residue" evidence="4">
    <location>
        <position position="1"/>
    </location>
</feature>
<dbReference type="InterPro" id="IPR039725">
    <property type="entry name" value="CC2D1A/B"/>
</dbReference>
<evidence type="ECO:0000313" key="5">
    <source>
        <dbReference type="Proteomes" id="UP001497623"/>
    </source>
</evidence>
<dbReference type="SMART" id="SM00239">
    <property type="entry name" value="C2"/>
    <property type="match status" value="1"/>
</dbReference>
<comment type="caution">
    <text evidence="4">The sequence shown here is derived from an EMBL/GenBank/DDBJ whole genome shotgun (WGS) entry which is preliminary data.</text>
</comment>
<evidence type="ECO:0000256" key="2">
    <source>
        <dbReference type="SAM" id="MobiDB-lite"/>
    </source>
</evidence>
<dbReference type="Pfam" id="PF21528">
    <property type="entry name" value="CC2D1A-B_DM14"/>
    <property type="match status" value="2"/>
</dbReference>
<keyword evidence="5" id="KW-1185">Reference proteome</keyword>
<feature type="compositionally biased region" description="Low complexity" evidence="2">
    <location>
        <begin position="184"/>
        <end position="202"/>
    </location>
</feature>
<organism evidence="4 5">
    <name type="scientific">Meganyctiphanes norvegica</name>
    <name type="common">Northern krill</name>
    <name type="synonym">Thysanopoda norvegica</name>
    <dbReference type="NCBI Taxonomy" id="48144"/>
    <lineage>
        <taxon>Eukaryota</taxon>
        <taxon>Metazoa</taxon>
        <taxon>Ecdysozoa</taxon>
        <taxon>Arthropoda</taxon>
        <taxon>Crustacea</taxon>
        <taxon>Multicrustacea</taxon>
        <taxon>Malacostraca</taxon>
        <taxon>Eumalacostraca</taxon>
        <taxon>Eucarida</taxon>
        <taxon>Euphausiacea</taxon>
        <taxon>Euphausiidae</taxon>
        <taxon>Meganyctiphanes</taxon>
    </lineage>
</organism>
<dbReference type="InterPro" id="IPR000008">
    <property type="entry name" value="C2_dom"/>
</dbReference>
<accession>A0AAV2QMM2</accession>
<protein>
    <recommendedName>
        <fullName evidence="3">C2 domain-containing protein</fullName>
    </recommendedName>
</protein>
<dbReference type="EMBL" id="CAXKWB010007530">
    <property type="protein sequence ID" value="CAL4087630.1"/>
    <property type="molecule type" value="Genomic_DNA"/>
</dbReference>
<proteinExistence type="inferred from homology"/>
<dbReference type="Pfam" id="PF00168">
    <property type="entry name" value="C2"/>
    <property type="match status" value="1"/>
</dbReference>
<dbReference type="Gene3D" id="2.60.40.150">
    <property type="entry name" value="C2 domain"/>
    <property type="match status" value="1"/>
</dbReference>
<evidence type="ECO:0000256" key="1">
    <source>
        <dbReference type="ARBA" id="ARBA00010672"/>
    </source>
</evidence>
<dbReference type="PANTHER" id="PTHR13076:SF9">
    <property type="entry name" value="COILED-COIL AND C2 DOMAIN-CONTAINING PROTEIN 1-LIKE"/>
    <property type="match status" value="1"/>
</dbReference>
<comment type="similarity">
    <text evidence="1">Belongs to the CC2D1 family.</text>
</comment>
<feature type="domain" description="C2" evidence="3">
    <location>
        <begin position="405"/>
        <end position="544"/>
    </location>
</feature>
<dbReference type="InterPro" id="IPR006608">
    <property type="entry name" value="CC2D1A/B_DM14"/>
</dbReference>